<keyword evidence="2" id="KW-1185">Reference proteome</keyword>
<protein>
    <submittedName>
        <fullName evidence="1">Uncharacterized protein</fullName>
    </submittedName>
</protein>
<name>A0A8S1N2K4_9CILI</name>
<dbReference type="AlphaFoldDB" id="A0A8S1N2K4"/>
<accession>A0A8S1N2K4</accession>
<gene>
    <name evidence="1" type="ORF">PSON_ATCC_30995.1.T0510055</name>
</gene>
<dbReference type="EMBL" id="CAJJDN010000051">
    <property type="protein sequence ID" value="CAD8087188.1"/>
    <property type="molecule type" value="Genomic_DNA"/>
</dbReference>
<dbReference type="Proteomes" id="UP000692954">
    <property type="component" value="Unassembled WGS sequence"/>
</dbReference>
<evidence type="ECO:0000313" key="1">
    <source>
        <dbReference type="EMBL" id="CAD8087188.1"/>
    </source>
</evidence>
<comment type="caution">
    <text evidence="1">The sequence shown here is derived from an EMBL/GenBank/DDBJ whole genome shotgun (WGS) entry which is preliminary data.</text>
</comment>
<proteinExistence type="predicted"/>
<evidence type="ECO:0000313" key="2">
    <source>
        <dbReference type="Proteomes" id="UP000692954"/>
    </source>
</evidence>
<organism evidence="1 2">
    <name type="scientific">Paramecium sonneborni</name>
    <dbReference type="NCBI Taxonomy" id="65129"/>
    <lineage>
        <taxon>Eukaryota</taxon>
        <taxon>Sar</taxon>
        <taxon>Alveolata</taxon>
        <taxon>Ciliophora</taxon>
        <taxon>Intramacronucleata</taxon>
        <taxon>Oligohymenophorea</taxon>
        <taxon>Peniculida</taxon>
        <taxon>Parameciidae</taxon>
        <taxon>Paramecium</taxon>
    </lineage>
</organism>
<sequence>MIFIKIITLYDRIYILLSEFSILPQKKVKQQKIYKNQTCVLQRVDKQFYPMKKDQIEEDSLKYKFMKLLLEIYHIQSYFSESSQKFHMFN</sequence>
<reference evidence="1" key="1">
    <citation type="submission" date="2021-01" db="EMBL/GenBank/DDBJ databases">
        <authorList>
            <consortium name="Genoscope - CEA"/>
            <person name="William W."/>
        </authorList>
    </citation>
    <scope>NUCLEOTIDE SEQUENCE</scope>
</reference>